<feature type="region of interest" description="Disordered" evidence="5">
    <location>
        <begin position="1"/>
        <end position="74"/>
    </location>
</feature>
<sequence length="189" mass="20861">MAEPSSPPRPLTRTIHPAQVPSSQDRPHTQVISVHPGEGPSPPAKTATTSRTPKSSSQGMLQRHGRGAPSALWVIGGPGSNKATLCASAARDIGWGHASLGRALREAVDTATQEQRRDPEIKKIRECISNGEMVPKDIIMKFINNLMNENTDKEGIIIDGFPRDMDQAREFEMKVGCIYVFWNNHYLYF</sequence>
<gene>
    <name evidence="6" type="ORF">ACAOBT_LOCUS22218</name>
</gene>
<accession>A0A9P0LFQ5</accession>
<dbReference type="GO" id="GO:0006139">
    <property type="term" value="P:nucleobase-containing compound metabolic process"/>
    <property type="evidence" value="ECO:0007669"/>
    <property type="project" value="InterPro"/>
</dbReference>
<feature type="compositionally biased region" description="Pro residues" evidence="5">
    <location>
        <begin position="1"/>
        <end position="10"/>
    </location>
</feature>
<dbReference type="InterPro" id="IPR033690">
    <property type="entry name" value="Adenylat_kinase_CS"/>
</dbReference>
<dbReference type="PROSITE" id="PS00113">
    <property type="entry name" value="ADENYLATE_KINASE"/>
    <property type="match status" value="1"/>
</dbReference>
<dbReference type="Proteomes" id="UP001152888">
    <property type="component" value="Unassembled WGS sequence"/>
</dbReference>
<dbReference type="GO" id="GO:0005524">
    <property type="term" value="F:ATP binding"/>
    <property type="evidence" value="ECO:0007669"/>
    <property type="project" value="InterPro"/>
</dbReference>
<evidence type="ECO:0000256" key="5">
    <source>
        <dbReference type="SAM" id="MobiDB-lite"/>
    </source>
</evidence>
<organism evidence="6 7">
    <name type="scientific">Acanthoscelides obtectus</name>
    <name type="common">Bean weevil</name>
    <name type="synonym">Bruchus obtectus</name>
    <dbReference type="NCBI Taxonomy" id="200917"/>
    <lineage>
        <taxon>Eukaryota</taxon>
        <taxon>Metazoa</taxon>
        <taxon>Ecdysozoa</taxon>
        <taxon>Arthropoda</taxon>
        <taxon>Hexapoda</taxon>
        <taxon>Insecta</taxon>
        <taxon>Pterygota</taxon>
        <taxon>Neoptera</taxon>
        <taxon>Endopterygota</taxon>
        <taxon>Coleoptera</taxon>
        <taxon>Polyphaga</taxon>
        <taxon>Cucujiformia</taxon>
        <taxon>Chrysomeloidea</taxon>
        <taxon>Chrysomelidae</taxon>
        <taxon>Bruchinae</taxon>
        <taxon>Bruchini</taxon>
        <taxon>Acanthoscelides</taxon>
    </lineage>
</organism>
<comment type="similarity">
    <text evidence="4">Belongs to the adenylate kinase family.</text>
</comment>
<reference evidence="6" key="1">
    <citation type="submission" date="2022-03" db="EMBL/GenBank/DDBJ databases">
        <authorList>
            <person name="Sayadi A."/>
        </authorList>
    </citation>
    <scope>NUCLEOTIDE SEQUENCE</scope>
</reference>
<protein>
    <recommendedName>
        <fullName evidence="8">Adenylate kinase</fullName>
    </recommendedName>
</protein>
<dbReference type="EMBL" id="CAKOFQ010007204">
    <property type="protein sequence ID" value="CAH1994615.1"/>
    <property type="molecule type" value="Genomic_DNA"/>
</dbReference>
<keyword evidence="2" id="KW-0547">Nucleotide-binding</keyword>
<evidence type="ECO:0000313" key="7">
    <source>
        <dbReference type="Proteomes" id="UP001152888"/>
    </source>
</evidence>
<evidence type="ECO:0000313" key="6">
    <source>
        <dbReference type="EMBL" id="CAH1994615.1"/>
    </source>
</evidence>
<keyword evidence="1 4" id="KW-0808">Transferase</keyword>
<dbReference type="PANTHER" id="PTHR23359">
    <property type="entry name" value="NUCLEOTIDE KINASE"/>
    <property type="match status" value="1"/>
</dbReference>
<evidence type="ECO:0008006" key="8">
    <source>
        <dbReference type="Google" id="ProtNLM"/>
    </source>
</evidence>
<keyword evidence="7" id="KW-1185">Reference proteome</keyword>
<keyword evidence="3 4" id="KW-0418">Kinase</keyword>
<evidence type="ECO:0000256" key="4">
    <source>
        <dbReference type="RuleBase" id="RU003330"/>
    </source>
</evidence>
<dbReference type="GO" id="GO:0019205">
    <property type="term" value="F:nucleobase-containing compound kinase activity"/>
    <property type="evidence" value="ECO:0007669"/>
    <property type="project" value="InterPro"/>
</dbReference>
<evidence type="ECO:0000256" key="1">
    <source>
        <dbReference type="ARBA" id="ARBA00022679"/>
    </source>
</evidence>
<feature type="compositionally biased region" description="Polar residues" evidence="5">
    <location>
        <begin position="46"/>
        <end position="60"/>
    </location>
</feature>
<name>A0A9P0LFQ5_ACAOB</name>
<dbReference type="Gene3D" id="3.40.50.300">
    <property type="entry name" value="P-loop containing nucleotide triphosphate hydrolases"/>
    <property type="match status" value="1"/>
</dbReference>
<dbReference type="InterPro" id="IPR000850">
    <property type="entry name" value="Adenylat/UMP-CMP_kin"/>
</dbReference>
<dbReference type="InterPro" id="IPR027417">
    <property type="entry name" value="P-loop_NTPase"/>
</dbReference>
<dbReference type="SUPFAM" id="SSF52540">
    <property type="entry name" value="P-loop containing nucleoside triphosphate hydrolases"/>
    <property type="match status" value="1"/>
</dbReference>
<proteinExistence type="inferred from homology"/>
<evidence type="ECO:0000256" key="2">
    <source>
        <dbReference type="ARBA" id="ARBA00022741"/>
    </source>
</evidence>
<dbReference type="Pfam" id="PF00406">
    <property type="entry name" value="ADK"/>
    <property type="match status" value="1"/>
</dbReference>
<comment type="caution">
    <text evidence="6">The sequence shown here is derived from an EMBL/GenBank/DDBJ whole genome shotgun (WGS) entry which is preliminary data.</text>
</comment>
<dbReference type="AlphaFoldDB" id="A0A9P0LFQ5"/>
<evidence type="ECO:0000256" key="3">
    <source>
        <dbReference type="ARBA" id="ARBA00022777"/>
    </source>
</evidence>
<dbReference type="OrthoDB" id="6436361at2759"/>
<dbReference type="PRINTS" id="PR00094">
    <property type="entry name" value="ADENYLTKNASE"/>
</dbReference>